<protein>
    <submittedName>
        <fullName evidence="1">Putative glycoprotein</fullName>
    </submittedName>
</protein>
<proteinExistence type="predicted"/>
<dbReference type="Proteomes" id="UP000267964">
    <property type="component" value="Segment"/>
</dbReference>
<sequence length="441" mass="48971">MDMALQQGNEYYISDDDSDGGPDLFIPISQVDTLREMGFLPVSYGHYSKIRKNFLNEFYMAWAMAGTYSAIVKTNPSLSALDILSDIEIEKVGSCIMSDEGIIGCILLDDPRAINTFKDLCSGRGLFEIVADHYSEVNMHEVSSMAPFCKDKNDAKSWTNWTSTSRSRPNSVKINFEPLESINSFTVIMEIRAKLDLVSGASFDLDILDKGKVCSPVDIRPKAKVSEVQEVPTTSYLPSAPSPSVTQPAVQNRQITNNDFQKEFVPTGHVTEVESFFNYIMEVRASPSTLGCGLMKYSPEFIWSFALSNCVQGHAPSWARNAPVLELISRLNDYCIHSIKDEGMYSREMLGTKTYVDSSTLSETMESLKSSQKRESKAILNVESMMKELLAHIKSGERSIPMAALPTVSAEDKPLFEAEGQRNPQVTKEPTGIVFIPPPPV</sequence>
<dbReference type="RefSeq" id="YP_010084243.1">
    <property type="nucleotide sequence ID" value="NC_055112.1"/>
</dbReference>
<dbReference type="EMBL" id="KX148552">
    <property type="protein sequence ID" value="AOR51375.1"/>
    <property type="molecule type" value="Viral_cRNA"/>
</dbReference>
<keyword evidence="2" id="KW-1185">Reference proteome</keyword>
<dbReference type="GeneID" id="65099196"/>
<evidence type="ECO:0000313" key="2">
    <source>
        <dbReference type="Proteomes" id="UP000267964"/>
    </source>
</evidence>
<name>A0A1C9U5D7_9MONO</name>
<evidence type="ECO:0000313" key="1">
    <source>
        <dbReference type="EMBL" id="AOR51375.1"/>
    </source>
</evidence>
<reference evidence="1 2" key="1">
    <citation type="journal article" date="2016" name="Virology">
        <title>West African Anopheles gambiae mosquitoes harbor a taxonomically diverse virome including new insect-specific flaviviruses, mononegaviruses, and totiviruses.</title>
        <authorList>
            <person name="Fauver J.R."/>
            <person name="Grubaugh N.D."/>
            <person name="Krajacich B.J."/>
            <person name="Weger-Lucarelli J."/>
            <person name="Lakin S.M."/>
            <person name="Fakoli L.S. Jr"/>
            <person name="Bolay F.K."/>
            <person name="Diclaro J.W. Jr"/>
            <person name="Dabire K.R."/>
            <person name="Foy B.D."/>
            <person name="Brackney D.E."/>
            <person name="Ebel G.D."/>
            <person name="Stenglein M.D."/>
        </authorList>
    </citation>
    <scope>NUCLEOTIDE SEQUENCE [LARGE SCALE GENOMIC DNA]</scope>
</reference>
<accession>A0A1C9U5D7</accession>
<dbReference type="KEGG" id="vg:65099196"/>
<organism evidence="1 2">
    <name type="scientific">Bolahun virus</name>
    <dbReference type="NCBI Taxonomy" id="2661622"/>
    <lineage>
        <taxon>Viruses</taxon>
        <taxon>Riboviria</taxon>
        <taxon>Orthornavirae</taxon>
        <taxon>Negarnaviricota</taxon>
        <taxon>Haploviricotina</taxon>
        <taxon>Monjiviricetes</taxon>
        <taxon>Mononegavirales</taxon>
        <taxon>Xinmoviridae</taxon>
        <taxon>Gambievirus</taxon>
        <taxon>Gambievirus bolahunense</taxon>
    </lineage>
</organism>